<comment type="caution">
    <text evidence="2">The sequence shown here is derived from an EMBL/GenBank/DDBJ whole genome shotgun (WGS) entry which is preliminary data.</text>
</comment>
<feature type="region of interest" description="Disordered" evidence="1">
    <location>
        <begin position="27"/>
        <end position="48"/>
    </location>
</feature>
<protein>
    <submittedName>
        <fullName evidence="2">Uncharacterized protein</fullName>
    </submittedName>
</protein>
<evidence type="ECO:0000313" key="3">
    <source>
        <dbReference type="Proteomes" id="UP000235145"/>
    </source>
</evidence>
<sequence>MPTRKAFPYVKVWLKLKYAPKWIQQTEGTSKTSSVQETQMQLPTNQADEHISTSMMIRSILKTSNLFIGPLEEVKQKNRGRHHFGDKFDQYVQVQENKVEILNQWNKKIIEAQTSFQEA</sequence>
<dbReference type="EMBL" id="NBSK02000003">
    <property type="protein sequence ID" value="KAJ0216957.1"/>
    <property type="molecule type" value="Genomic_DNA"/>
</dbReference>
<evidence type="ECO:0000256" key="1">
    <source>
        <dbReference type="SAM" id="MobiDB-lite"/>
    </source>
</evidence>
<organism evidence="2 3">
    <name type="scientific">Lactuca sativa</name>
    <name type="common">Garden lettuce</name>
    <dbReference type="NCBI Taxonomy" id="4236"/>
    <lineage>
        <taxon>Eukaryota</taxon>
        <taxon>Viridiplantae</taxon>
        <taxon>Streptophyta</taxon>
        <taxon>Embryophyta</taxon>
        <taxon>Tracheophyta</taxon>
        <taxon>Spermatophyta</taxon>
        <taxon>Magnoliopsida</taxon>
        <taxon>eudicotyledons</taxon>
        <taxon>Gunneridae</taxon>
        <taxon>Pentapetalae</taxon>
        <taxon>asterids</taxon>
        <taxon>campanulids</taxon>
        <taxon>Asterales</taxon>
        <taxon>Asteraceae</taxon>
        <taxon>Cichorioideae</taxon>
        <taxon>Cichorieae</taxon>
        <taxon>Lactucinae</taxon>
        <taxon>Lactuca</taxon>
    </lineage>
</organism>
<proteinExistence type="predicted"/>
<keyword evidence="3" id="KW-1185">Reference proteome</keyword>
<dbReference type="Proteomes" id="UP000235145">
    <property type="component" value="Unassembled WGS sequence"/>
</dbReference>
<gene>
    <name evidence="2" type="ORF">LSAT_V11C300128270</name>
</gene>
<name>A0A9R1W5W3_LACSA</name>
<dbReference type="AlphaFoldDB" id="A0A9R1W5W3"/>
<reference evidence="2 3" key="1">
    <citation type="journal article" date="2017" name="Nat. Commun.">
        <title>Genome assembly with in vitro proximity ligation data and whole-genome triplication in lettuce.</title>
        <authorList>
            <person name="Reyes-Chin-Wo S."/>
            <person name="Wang Z."/>
            <person name="Yang X."/>
            <person name="Kozik A."/>
            <person name="Arikit S."/>
            <person name="Song C."/>
            <person name="Xia L."/>
            <person name="Froenicke L."/>
            <person name="Lavelle D.O."/>
            <person name="Truco M.J."/>
            <person name="Xia R."/>
            <person name="Zhu S."/>
            <person name="Xu C."/>
            <person name="Xu H."/>
            <person name="Xu X."/>
            <person name="Cox K."/>
            <person name="Korf I."/>
            <person name="Meyers B.C."/>
            <person name="Michelmore R.W."/>
        </authorList>
    </citation>
    <scope>NUCLEOTIDE SEQUENCE [LARGE SCALE GENOMIC DNA]</scope>
    <source>
        <strain evidence="3">cv. Salinas</strain>
        <tissue evidence="2">Seedlings</tissue>
    </source>
</reference>
<accession>A0A9R1W5W3</accession>
<evidence type="ECO:0000313" key="2">
    <source>
        <dbReference type="EMBL" id="KAJ0216957.1"/>
    </source>
</evidence>